<evidence type="ECO:0000256" key="2">
    <source>
        <dbReference type="ARBA" id="ARBA00023015"/>
    </source>
</evidence>
<dbReference type="OrthoDB" id="9798934at2"/>
<dbReference type="KEGG" id="avc:NCTC10951_02524"/>
<evidence type="ECO:0000313" key="5">
    <source>
        <dbReference type="EMBL" id="VEI18085.1"/>
    </source>
</evidence>
<dbReference type="PRINTS" id="PR00036">
    <property type="entry name" value="HTHLACI"/>
</dbReference>
<evidence type="ECO:0000256" key="1">
    <source>
        <dbReference type="ARBA" id="ARBA00022491"/>
    </source>
</evidence>
<dbReference type="Gene3D" id="3.40.50.2300">
    <property type="match status" value="2"/>
</dbReference>
<dbReference type="InterPro" id="IPR000843">
    <property type="entry name" value="HTH_LacI"/>
</dbReference>
<dbReference type="PROSITE" id="PS50932">
    <property type="entry name" value="HTH_LACI_2"/>
    <property type="match status" value="1"/>
</dbReference>
<name>A0A448PNW7_ACTVI</name>
<keyword evidence="2" id="KW-0805">Transcription regulation</keyword>
<gene>
    <name evidence="5" type="primary">degA_6</name>
    <name evidence="5" type="ORF">NCTC10951_02524</name>
</gene>
<dbReference type="RefSeq" id="WP_126414907.1">
    <property type="nucleotide sequence ID" value="NZ_JASPER010000008.1"/>
</dbReference>
<dbReference type="CDD" id="cd01392">
    <property type="entry name" value="HTH_LacI"/>
    <property type="match status" value="1"/>
</dbReference>
<dbReference type="EMBL" id="LR134477">
    <property type="protein sequence ID" value="VEI18085.1"/>
    <property type="molecule type" value="Genomic_DNA"/>
</dbReference>
<evidence type="ECO:0000256" key="3">
    <source>
        <dbReference type="ARBA" id="ARBA00023125"/>
    </source>
</evidence>
<dbReference type="GO" id="GO:0003700">
    <property type="term" value="F:DNA-binding transcription factor activity"/>
    <property type="evidence" value="ECO:0007669"/>
    <property type="project" value="TreeGrafter"/>
</dbReference>
<dbReference type="SUPFAM" id="SSF47413">
    <property type="entry name" value="lambda repressor-like DNA-binding domains"/>
    <property type="match status" value="1"/>
</dbReference>
<dbReference type="SUPFAM" id="SSF53822">
    <property type="entry name" value="Periplasmic binding protein-like I"/>
    <property type="match status" value="1"/>
</dbReference>
<dbReference type="SMART" id="SM00354">
    <property type="entry name" value="HTH_LACI"/>
    <property type="match status" value="1"/>
</dbReference>
<dbReference type="Gene3D" id="1.10.260.40">
    <property type="entry name" value="lambda repressor-like DNA-binding domains"/>
    <property type="match status" value="1"/>
</dbReference>
<dbReference type="PANTHER" id="PTHR30146">
    <property type="entry name" value="LACI-RELATED TRANSCRIPTIONAL REPRESSOR"/>
    <property type="match status" value="1"/>
</dbReference>
<dbReference type="PANTHER" id="PTHR30146:SF148">
    <property type="entry name" value="HTH-TYPE TRANSCRIPTIONAL REPRESSOR PURR-RELATED"/>
    <property type="match status" value="1"/>
</dbReference>
<reference evidence="5 6" key="1">
    <citation type="submission" date="2018-12" db="EMBL/GenBank/DDBJ databases">
        <authorList>
            <consortium name="Pathogen Informatics"/>
        </authorList>
    </citation>
    <scope>NUCLEOTIDE SEQUENCE [LARGE SCALE GENOMIC DNA]</scope>
    <source>
        <strain evidence="5 6">NCTC10951</strain>
    </source>
</reference>
<keyword evidence="4" id="KW-0804">Transcription</keyword>
<dbReference type="GO" id="GO:0000976">
    <property type="term" value="F:transcription cis-regulatory region binding"/>
    <property type="evidence" value="ECO:0007669"/>
    <property type="project" value="TreeGrafter"/>
</dbReference>
<organism evidence="5 6">
    <name type="scientific">Actinomyces viscosus</name>
    <dbReference type="NCBI Taxonomy" id="1656"/>
    <lineage>
        <taxon>Bacteria</taxon>
        <taxon>Bacillati</taxon>
        <taxon>Actinomycetota</taxon>
        <taxon>Actinomycetes</taxon>
        <taxon>Actinomycetales</taxon>
        <taxon>Actinomycetaceae</taxon>
        <taxon>Actinomyces</taxon>
    </lineage>
</organism>
<dbReference type="Pfam" id="PF00356">
    <property type="entry name" value="LacI"/>
    <property type="match status" value="1"/>
</dbReference>
<keyword evidence="1" id="KW-0678">Repressor</keyword>
<dbReference type="PROSITE" id="PS00356">
    <property type="entry name" value="HTH_LACI_1"/>
    <property type="match status" value="1"/>
</dbReference>
<accession>A0A448PNW7</accession>
<evidence type="ECO:0000256" key="4">
    <source>
        <dbReference type="ARBA" id="ARBA00023163"/>
    </source>
</evidence>
<sequence>MSDTYRPTMEDVARAAGVSRTTVSFVLNNRDGARIASETRERVQQAAAELGYRPHGGARALASRRSSLIGLVSEIVTSPFGAATIRGIQDTVRRAGYTLFIVPTSTEASMDSEAFETLLKSRVEGIIYATGWNCQVRMPAQAREIPTVLVHCIDPVSGLPCVRPDEEQMGRLAAQALLEGHHRDIGVIELDPNDGEAAPGRRAGCEAYLEQAGIPWSTVSVAVGHGTTRGGYAAAARLLTDHPWLTGLVCGNDRMAMGAYDAIREQGLRVREDVAVIGIDDQELIADQVHPALTTVALPFEEMGQVAVSHLLALMAGEEVPAETLLPGQIIHRSSA</sequence>
<keyword evidence="3" id="KW-0238">DNA-binding</keyword>
<dbReference type="Pfam" id="PF00532">
    <property type="entry name" value="Peripla_BP_1"/>
    <property type="match status" value="1"/>
</dbReference>
<dbReference type="InterPro" id="IPR001761">
    <property type="entry name" value="Peripla_BP/Lac1_sug-bd_dom"/>
</dbReference>
<dbReference type="CDD" id="cd06288">
    <property type="entry name" value="PBP1_sucrose_transcription_regulator"/>
    <property type="match status" value="1"/>
</dbReference>
<protein>
    <submittedName>
        <fullName evidence="5">Degradation activator</fullName>
    </submittedName>
</protein>
<evidence type="ECO:0000313" key="6">
    <source>
        <dbReference type="Proteomes" id="UP000268658"/>
    </source>
</evidence>
<dbReference type="InterPro" id="IPR028082">
    <property type="entry name" value="Peripla_BP_I"/>
</dbReference>
<proteinExistence type="predicted"/>
<dbReference type="Proteomes" id="UP000268658">
    <property type="component" value="Chromosome"/>
</dbReference>
<dbReference type="InterPro" id="IPR010982">
    <property type="entry name" value="Lambda_DNA-bd_dom_sf"/>
</dbReference>
<dbReference type="AlphaFoldDB" id="A0A448PNW7"/>